<sequence>MPSLTLQNGVVFFYTDTGDVTGGDYTTVIIIHGHTFHSGTFQRLNPFAEPNSLRIISVNRREYPGSSPYTIEDLTVFAEGSDVERSKLLDQQGRDLAMFVDGLIESQFIAKTGGIALVGWSLGTVFLLSLIASMDTLHVNTKKRLSAQVHSVILLQSPSLALGLPSPSGLIIPHTDPDIPPEARGPAFAKWVSSYFLHGDLSTHNVKHLTYNNTDPSKVPTIETLGPGELFGMADFAPGDKYDNLVGLAPFAGPVFKQTNKALFDPTVRKLWSGARFWNVSGNAEPWGVIHASWFLEEQFCALNCPELVMSFKVIDGANHFLVWEDPEKAINELKECFSI</sequence>
<dbReference type="AlphaFoldDB" id="A0AAD6SL69"/>
<evidence type="ECO:0000259" key="1">
    <source>
        <dbReference type="Pfam" id="PF12697"/>
    </source>
</evidence>
<keyword evidence="2" id="KW-0378">Hydrolase</keyword>
<comment type="caution">
    <text evidence="2">The sequence shown here is derived from an EMBL/GenBank/DDBJ whole genome shotgun (WGS) entry which is preliminary data.</text>
</comment>
<organism evidence="2 3">
    <name type="scientific">Mycena alexandri</name>
    <dbReference type="NCBI Taxonomy" id="1745969"/>
    <lineage>
        <taxon>Eukaryota</taxon>
        <taxon>Fungi</taxon>
        <taxon>Dikarya</taxon>
        <taxon>Basidiomycota</taxon>
        <taxon>Agaricomycotina</taxon>
        <taxon>Agaricomycetes</taxon>
        <taxon>Agaricomycetidae</taxon>
        <taxon>Agaricales</taxon>
        <taxon>Marasmiineae</taxon>
        <taxon>Mycenaceae</taxon>
        <taxon>Mycena</taxon>
    </lineage>
</organism>
<evidence type="ECO:0000313" key="3">
    <source>
        <dbReference type="Proteomes" id="UP001218188"/>
    </source>
</evidence>
<dbReference type="EMBL" id="JARJCM010000103">
    <property type="protein sequence ID" value="KAJ7029297.1"/>
    <property type="molecule type" value="Genomic_DNA"/>
</dbReference>
<feature type="domain" description="AB hydrolase-1" evidence="1">
    <location>
        <begin position="28"/>
        <end position="332"/>
    </location>
</feature>
<dbReference type="Gene3D" id="3.40.50.1820">
    <property type="entry name" value="alpha/beta hydrolase"/>
    <property type="match status" value="1"/>
</dbReference>
<reference evidence="2" key="1">
    <citation type="submission" date="2023-03" db="EMBL/GenBank/DDBJ databases">
        <title>Massive genome expansion in bonnet fungi (Mycena s.s.) driven by repeated elements and novel gene families across ecological guilds.</title>
        <authorList>
            <consortium name="Lawrence Berkeley National Laboratory"/>
            <person name="Harder C.B."/>
            <person name="Miyauchi S."/>
            <person name="Viragh M."/>
            <person name="Kuo A."/>
            <person name="Thoen E."/>
            <person name="Andreopoulos B."/>
            <person name="Lu D."/>
            <person name="Skrede I."/>
            <person name="Drula E."/>
            <person name="Henrissat B."/>
            <person name="Morin E."/>
            <person name="Kohler A."/>
            <person name="Barry K."/>
            <person name="LaButti K."/>
            <person name="Morin E."/>
            <person name="Salamov A."/>
            <person name="Lipzen A."/>
            <person name="Mereny Z."/>
            <person name="Hegedus B."/>
            <person name="Baldrian P."/>
            <person name="Stursova M."/>
            <person name="Weitz H."/>
            <person name="Taylor A."/>
            <person name="Grigoriev I.V."/>
            <person name="Nagy L.G."/>
            <person name="Martin F."/>
            <person name="Kauserud H."/>
        </authorList>
    </citation>
    <scope>NUCLEOTIDE SEQUENCE</scope>
    <source>
        <strain evidence="2">CBHHK200</strain>
    </source>
</reference>
<dbReference type="InterPro" id="IPR029058">
    <property type="entry name" value="AB_hydrolase_fold"/>
</dbReference>
<dbReference type="GO" id="GO:0016787">
    <property type="term" value="F:hydrolase activity"/>
    <property type="evidence" value="ECO:0007669"/>
    <property type="project" value="UniProtKB-KW"/>
</dbReference>
<name>A0AAD6SL69_9AGAR</name>
<dbReference type="SUPFAM" id="SSF53474">
    <property type="entry name" value="alpha/beta-Hydrolases"/>
    <property type="match status" value="1"/>
</dbReference>
<dbReference type="Pfam" id="PF12697">
    <property type="entry name" value="Abhydrolase_6"/>
    <property type="match status" value="1"/>
</dbReference>
<proteinExistence type="predicted"/>
<accession>A0AAD6SL69</accession>
<dbReference type="Proteomes" id="UP001218188">
    <property type="component" value="Unassembled WGS sequence"/>
</dbReference>
<keyword evidence="3" id="KW-1185">Reference proteome</keyword>
<gene>
    <name evidence="2" type="ORF">C8F04DRAFT_1398547</name>
</gene>
<evidence type="ECO:0000313" key="2">
    <source>
        <dbReference type="EMBL" id="KAJ7029297.1"/>
    </source>
</evidence>
<dbReference type="InterPro" id="IPR000073">
    <property type="entry name" value="AB_hydrolase_1"/>
</dbReference>
<protein>
    <submittedName>
        <fullName evidence="2">Alpha/Beta hydrolase protein</fullName>
    </submittedName>
</protein>